<protein>
    <recommendedName>
        <fullName evidence="3">Toxin-antitoxin system, antitoxin component, ribbon-helix-helix domain protein</fullName>
    </recommendedName>
</protein>
<evidence type="ECO:0000313" key="2">
    <source>
        <dbReference type="Proteomes" id="UP000008957"/>
    </source>
</evidence>
<sequence>MCSTMNYTKKGDEFMAFSIRLTGEEKALAESYAKIHAISLGEAFKSALFDRIEDEYDVAVANEAYKEYVDSGRKSRPIEELWKELDL</sequence>
<name>A0AB94IYM3_9BACT</name>
<reference evidence="1 2" key="2">
    <citation type="submission" date="2010-03" db="EMBL/GenBank/DDBJ databases">
        <authorList>
            <person name="Pajon A."/>
        </authorList>
    </citation>
    <scope>NUCLEOTIDE SEQUENCE [LARGE SCALE GENOMIC DNA]</scope>
    <source>
        <strain evidence="1 2">SGP1</strain>
    </source>
</reference>
<dbReference type="Proteomes" id="UP000008957">
    <property type="component" value="Chromosome"/>
</dbReference>
<accession>A0AB94IYM3</accession>
<dbReference type="InterPro" id="IPR046257">
    <property type="entry name" value="DUF6290"/>
</dbReference>
<dbReference type="NCBIfam" id="NF046040">
    <property type="entry name" value="RelB_antitoxin"/>
    <property type="match status" value="1"/>
</dbReference>
<reference evidence="2" key="1">
    <citation type="submission" date="2010-03" db="EMBL/GenBank/DDBJ databases">
        <title>The genome sequence of Synergistetes sp. SGP1.</title>
        <authorList>
            <consortium name="metaHIT consortium -- http://www.metahit.eu/"/>
            <person name="Pajon A."/>
            <person name="Turner K."/>
            <person name="Parkhill J."/>
            <person name="Wade W."/>
            <person name="Vartoukian S."/>
        </authorList>
    </citation>
    <scope>NUCLEOTIDE SEQUENCE [LARGE SCALE GENOMIC DNA]</scope>
    <source>
        <strain evidence="2">SGP1</strain>
    </source>
</reference>
<dbReference type="AlphaFoldDB" id="A0AB94IYM3"/>
<gene>
    <name evidence="1" type="ORF">SY1_22060</name>
</gene>
<evidence type="ECO:0008006" key="3">
    <source>
        <dbReference type="Google" id="ProtNLM"/>
    </source>
</evidence>
<keyword evidence="2" id="KW-1185">Reference proteome</keyword>
<organism evidence="1 2">
    <name type="scientific">Fretibacterium fastidiosum</name>
    <dbReference type="NCBI Taxonomy" id="651822"/>
    <lineage>
        <taxon>Bacteria</taxon>
        <taxon>Thermotogati</taxon>
        <taxon>Synergistota</taxon>
        <taxon>Synergistia</taxon>
        <taxon>Synergistales</taxon>
        <taxon>Aminobacteriaceae</taxon>
        <taxon>Fretibacterium</taxon>
    </lineage>
</organism>
<dbReference type="KEGG" id="sbr:SY1_22060"/>
<dbReference type="EMBL" id="FP929056">
    <property type="protein sequence ID" value="CBL28913.1"/>
    <property type="molecule type" value="Genomic_DNA"/>
</dbReference>
<dbReference type="Pfam" id="PF19807">
    <property type="entry name" value="DUF6290"/>
    <property type="match status" value="1"/>
</dbReference>
<proteinExistence type="predicted"/>
<evidence type="ECO:0000313" key="1">
    <source>
        <dbReference type="EMBL" id="CBL28913.1"/>
    </source>
</evidence>